<keyword evidence="3" id="KW-1185">Reference proteome</keyword>
<evidence type="ECO:0000256" key="1">
    <source>
        <dbReference type="SAM" id="MobiDB-lite"/>
    </source>
</evidence>
<dbReference type="Proteomes" id="UP000784294">
    <property type="component" value="Unassembled WGS sequence"/>
</dbReference>
<evidence type="ECO:0000313" key="3">
    <source>
        <dbReference type="Proteomes" id="UP000784294"/>
    </source>
</evidence>
<sequence>MRVHFGLNHKAVPSQIQLTTSCAAWQRDSGWPKRKGDLRPCGPKPTNTRQLQVRQGLVSPVGSSGNHTLHVSRSNKQSTMSISLKVKSTA</sequence>
<feature type="region of interest" description="Disordered" evidence="1">
    <location>
        <begin position="28"/>
        <end position="90"/>
    </location>
</feature>
<protein>
    <submittedName>
        <fullName evidence="2">Uncharacterized protein</fullName>
    </submittedName>
</protein>
<evidence type="ECO:0000313" key="2">
    <source>
        <dbReference type="EMBL" id="VEL34015.1"/>
    </source>
</evidence>
<gene>
    <name evidence="2" type="ORF">PXEA_LOCUS27455</name>
</gene>
<reference evidence="2" key="1">
    <citation type="submission" date="2018-11" db="EMBL/GenBank/DDBJ databases">
        <authorList>
            <consortium name="Pathogen Informatics"/>
        </authorList>
    </citation>
    <scope>NUCLEOTIDE SEQUENCE</scope>
</reference>
<dbReference type="PROSITE" id="PS51257">
    <property type="entry name" value="PROKAR_LIPOPROTEIN"/>
    <property type="match status" value="1"/>
</dbReference>
<comment type="caution">
    <text evidence="2">The sequence shown here is derived from an EMBL/GenBank/DDBJ whole genome shotgun (WGS) entry which is preliminary data.</text>
</comment>
<name>A0A448XDD2_9PLAT</name>
<organism evidence="2 3">
    <name type="scientific">Protopolystoma xenopodis</name>
    <dbReference type="NCBI Taxonomy" id="117903"/>
    <lineage>
        <taxon>Eukaryota</taxon>
        <taxon>Metazoa</taxon>
        <taxon>Spiralia</taxon>
        <taxon>Lophotrochozoa</taxon>
        <taxon>Platyhelminthes</taxon>
        <taxon>Monogenea</taxon>
        <taxon>Polyopisthocotylea</taxon>
        <taxon>Polystomatidea</taxon>
        <taxon>Polystomatidae</taxon>
        <taxon>Protopolystoma</taxon>
    </lineage>
</organism>
<proteinExistence type="predicted"/>
<feature type="compositionally biased region" description="Polar residues" evidence="1">
    <location>
        <begin position="61"/>
        <end position="90"/>
    </location>
</feature>
<dbReference type="EMBL" id="CAAALY010246833">
    <property type="protein sequence ID" value="VEL34015.1"/>
    <property type="molecule type" value="Genomic_DNA"/>
</dbReference>
<accession>A0A448XDD2</accession>
<dbReference type="AlphaFoldDB" id="A0A448XDD2"/>